<dbReference type="InterPro" id="IPR006110">
    <property type="entry name" value="Pol_omega/Rpo6/RPB6"/>
</dbReference>
<keyword evidence="7 10" id="KW-0804">Transcription</keyword>
<evidence type="ECO:0000256" key="5">
    <source>
        <dbReference type="ARBA" id="ARBA00022679"/>
    </source>
</evidence>
<dbReference type="PANTHER" id="PTHR34476:SF1">
    <property type="entry name" value="DNA-DIRECTED RNA POLYMERASE SUBUNIT OMEGA"/>
    <property type="match status" value="1"/>
</dbReference>
<comment type="similarity">
    <text evidence="1 10">Belongs to the RNA polymerase subunit omega family.</text>
</comment>
<dbReference type="Proteomes" id="UP000515679">
    <property type="component" value="Chromosome"/>
</dbReference>
<evidence type="ECO:0000256" key="6">
    <source>
        <dbReference type="ARBA" id="ARBA00022695"/>
    </source>
</evidence>
<evidence type="ECO:0000313" key="11">
    <source>
        <dbReference type="EMBL" id="QMV40262.1"/>
    </source>
</evidence>
<dbReference type="NCBIfam" id="TIGR00690">
    <property type="entry name" value="rpoZ"/>
    <property type="match status" value="1"/>
</dbReference>
<dbReference type="SUPFAM" id="SSF63562">
    <property type="entry name" value="RPB6/omega subunit-like"/>
    <property type="match status" value="1"/>
</dbReference>
<dbReference type="PANTHER" id="PTHR34476">
    <property type="entry name" value="DNA-DIRECTED RNA POLYMERASE SUBUNIT OMEGA"/>
    <property type="match status" value="1"/>
</dbReference>
<dbReference type="GO" id="GO:0000428">
    <property type="term" value="C:DNA-directed RNA polymerase complex"/>
    <property type="evidence" value="ECO:0007669"/>
    <property type="project" value="UniProtKB-KW"/>
</dbReference>
<dbReference type="InterPro" id="IPR036161">
    <property type="entry name" value="RPB6/omega-like_sf"/>
</dbReference>
<dbReference type="KEGG" id="cchl:FPL14_02895"/>
<dbReference type="GO" id="GO:0003677">
    <property type="term" value="F:DNA binding"/>
    <property type="evidence" value="ECO:0007669"/>
    <property type="project" value="UniProtKB-UniRule"/>
</dbReference>
<evidence type="ECO:0000256" key="8">
    <source>
        <dbReference type="ARBA" id="ARBA00029924"/>
    </source>
</evidence>
<keyword evidence="4 10" id="KW-0240">DNA-directed RNA polymerase</keyword>
<gene>
    <name evidence="10" type="primary">rpoZ</name>
    <name evidence="11" type="ORF">FPL14_02895</name>
</gene>
<keyword evidence="5 10" id="KW-0808">Transferase</keyword>
<evidence type="ECO:0000256" key="4">
    <source>
        <dbReference type="ARBA" id="ARBA00022478"/>
    </source>
</evidence>
<evidence type="ECO:0000313" key="12">
    <source>
        <dbReference type="Proteomes" id="UP000515679"/>
    </source>
</evidence>
<dbReference type="Pfam" id="PF01192">
    <property type="entry name" value="RNA_pol_Rpb6"/>
    <property type="match status" value="1"/>
</dbReference>
<keyword evidence="6 10" id="KW-0548">Nucleotidyltransferase</keyword>
<dbReference type="EC" id="2.7.7.6" evidence="2 10"/>
<accession>A0A7G5BTH8</accession>
<comment type="catalytic activity">
    <reaction evidence="9 10">
        <text>RNA(n) + a ribonucleoside 5'-triphosphate = RNA(n+1) + diphosphate</text>
        <dbReference type="Rhea" id="RHEA:21248"/>
        <dbReference type="Rhea" id="RHEA-COMP:14527"/>
        <dbReference type="Rhea" id="RHEA-COMP:17342"/>
        <dbReference type="ChEBI" id="CHEBI:33019"/>
        <dbReference type="ChEBI" id="CHEBI:61557"/>
        <dbReference type="ChEBI" id="CHEBI:140395"/>
        <dbReference type="EC" id="2.7.7.6"/>
    </reaction>
</comment>
<reference evidence="11 12" key="1">
    <citation type="submission" date="2019-07" db="EMBL/GenBank/DDBJ databases">
        <authorList>
            <person name="Kim J.K."/>
            <person name="Cheong H.-M."/>
            <person name="Choi Y."/>
            <person name="Hwang K.J."/>
            <person name="Lee S."/>
            <person name="Choi C."/>
        </authorList>
    </citation>
    <scope>NUCLEOTIDE SEQUENCE [LARGE SCALE GENOMIC DNA]</scope>
    <source>
        <strain evidence="11 12">KS 22</strain>
    </source>
</reference>
<evidence type="ECO:0000256" key="9">
    <source>
        <dbReference type="ARBA" id="ARBA00048552"/>
    </source>
</evidence>
<dbReference type="EMBL" id="CP041969">
    <property type="protein sequence ID" value="QMV40262.1"/>
    <property type="molecule type" value="Genomic_DNA"/>
</dbReference>
<dbReference type="GO" id="GO:0006351">
    <property type="term" value="P:DNA-templated transcription"/>
    <property type="evidence" value="ECO:0007669"/>
    <property type="project" value="UniProtKB-UniRule"/>
</dbReference>
<comment type="subunit">
    <text evidence="10">The RNAP catalytic core consists of 2 alpha, 1 beta, 1 beta' and 1 omega subunit. When a sigma factor is associated with the core the holoenzyme is formed, which can initiate transcription.</text>
</comment>
<dbReference type="InterPro" id="IPR003716">
    <property type="entry name" value="DNA-dir_RNA_pol_omega"/>
</dbReference>
<name>A0A7G5BTH8_9BACL</name>
<evidence type="ECO:0000256" key="10">
    <source>
        <dbReference type="HAMAP-Rule" id="MF_00366"/>
    </source>
</evidence>
<evidence type="ECO:0000256" key="3">
    <source>
        <dbReference type="ARBA" id="ARBA00013725"/>
    </source>
</evidence>
<evidence type="ECO:0000256" key="7">
    <source>
        <dbReference type="ARBA" id="ARBA00023163"/>
    </source>
</evidence>
<organism evidence="11 12">
    <name type="scientific">Cohnella cholangitidis</name>
    <dbReference type="NCBI Taxonomy" id="2598458"/>
    <lineage>
        <taxon>Bacteria</taxon>
        <taxon>Bacillati</taxon>
        <taxon>Bacillota</taxon>
        <taxon>Bacilli</taxon>
        <taxon>Bacillales</taxon>
        <taxon>Paenibacillaceae</taxon>
        <taxon>Cohnella</taxon>
    </lineage>
</organism>
<dbReference type="GO" id="GO:0003899">
    <property type="term" value="F:DNA-directed RNA polymerase activity"/>
    <property type="evidence" value="ECO:0007669"/>
    <property type="project" value="UniProtKB-UniRule"/>
</dbReference>
<comment type="function">
    <text evidence="10">Promotes RNA polymerase assembly. Latches the N- and C-terminal regions of the beta' subunit thereby facilitating its interaction with the beta and alpha subunits.</text>
</comment>
<sequence>MLYPSIDELVKKVDSKYTLVVAASKRARGLREGVMCNIGAPKSHKYVGVALEEIYHEAIKVEHLKYVPTVIKE</sequence>
<proteinExistence type="inferred from homology"/>
<evidence type="ECO:0000256" key="1">
    <source>
        <dbReference type="ARBA" id="ARBA00006711"/>
    </source>
</evidence>
<dbReference type="Gene3D" id="3.90.940.10">
    <property type="match status" value="1"/>
</dbReference>
<dbReference type="AlphaFoldDB" id="A0A7G5BTH8"/>
<keyword evidence="12" id="KW-1185">Reference proteome</keyword>
<dbReference type="SMART" id="SM01409">
    <property type="entry name" value="RNA_pol_Rpb6"/>
    <property type="match status" value="1"/>
</dbReference>
<dbReference type="HAMAP" id="MF_00366">
    <property type="entry name" value="RNApol_bact_RpoZ"/>
    <property type="match status" value="1"/>
</dbReference>
<protein>
    <recommendedName>
        <fullName evidence="3 10">DNA-directed RNA polymerase subunit omega</fullName>
        <shortName evidence="10">RNAP omega subunit</shortName>
        <ecNumber evidence="2 10">2.7.7.6</ecNumber>
    </recommendedName>
    <alternativeName>
        <fullName evidence="10">RNA polymerase omega subunit</fullName>
    </alternativeName>
    <alternativeName>
        <fullName evidence="8 10">Transcriptase subunit omega</fullName>
    </alternativeName>
</protein>
<dbReference type="RefSeq" id="WP_182301617.1">
    <property type="nucleotide sequence ID" value="NZ_CP041969.1"/>
</dbReference>
<evidence type="ECO:0000256" key="2">
    <source>
        <dbReference type="ARBA" id="ARBA00012418"/>
    </source>
</evidence>